<gene>
    <name evidence="3" type="primary">tgpA</name>
    <name evidence="3" type="ORF">GCM10009304_34780</name>
</gene>
<dbReference type="PANTHER" id="PTHR42736">
    <property type="entry name" value="PROTEIN-GLUTAMINE GAMMA-GLUTAMYLTRANSFERASE"/>
    <property type="match status" value="1"/>
</dbReference>
<organism evidence="3 4">
    <name type="scientific">Pseudomonas matsuisoli</name>
    <dbReference type="NCBI Taxonomy" id="1515666"/>
    <lineage>
        <taxon>Bacteria</taxon>
        <taxon>Pseudomonadati</taxon>
        <taxon>Pseudomonadota</taxon>
        <taxon>Gammaproteobacteria</taxon>
        <taxon>Pseudomonadales</taxon>
        <taxon>Pseudomonadaceae</taxon>
        <taxon>Pseudomonas</taxon>
    </lineage>
</organism>
<dbReference type="InterPro" id="IPR052901">
    <property type="entry name" value="Bact_TGase-like"/>
</dbReference>
<dbReference type="Proteomes" id="UP000635983">
    <property type="component" value="Unassembled WGS sequence"/>
</dbReference>
<dbReference type="AlphaFoldDB" id="A0A917Q0U4"/>
<keyword evidence="1" id="KW-0472">Membrane</keyword>
<keyword evidence="4" id="KW-1185">Reference proteome</keyword>
<dbReference type="Pfam" id="PF01841">
    <property type="entry name" value="Transglut_core"/>
    <property type="match status" value="1"/>
</dbReference>
<feature type="transmembrane region" description="Helical" evidence="1">
    <location>
        <begin position="62"/>
        <end position="78"/>
    </location>
</feature>
<dbReference type="SUPFAM" id="SSF54001">
    <property type="entry name" value="Cysteine proteinases"/>
    <property type="match status" value="1"/>
</dbReference>
<evidence type="ECO:0000313" key="3">
    <source>
        <dbReference type="EMBL" id="GGK05737.1"/>
    </source>
</evidence>
<accession>A0A917Q0U4</accession>
<feature type="transmembrane region" description="Helical" evidence="1">
    <location>
        <begin position="133"/>
        <end position="151"/>
    </location>
</feature>
<reference evidence="3" key="1">
    <citation type="journal article" date="2014" name="Int. J. Syst. Evol. Microbiol.">
        <title>Complete genome sequence of Corynebacterium casei LMG S-19264T (=DSM 44701T), isolated from a smear-ripened cheese.</title>
        <authorList>
            <consortium name="US DOE Joint Genome Institute (JGI-PGF)"/>
            <person name="Walter F."/>
            <person name="Albersmeier A."/>
            <person name="Kalinowski J."/>
            <person name="Ruckert C."/>
        </authorList>
    </citation>
    <scope>NUCLEOTIDE SEQUENCE</scope>
    <source>
        <strain evidence="3">JCM 30078</strain>
    </source>
</reference>
<feature type="transmembrane region" description="Helical" evidence="1">
    <location>
        <begin position="109"/>
        <end position="127"/>
    </location>
</feature>
<comment type="caution">
    <text evidence="3">The sequence shown here is derived from an EMBL/GenBank/DDBJ whole genome shotgun (WGS) entry which is preliminary data.</text>
</comment>
<reference evidence="3" key="2">
    <citation type="submission" date="2020-09" db="EMBL/GenBank/DDBJ databases">
        <authorList>
            <person name="Sun Q."/>
            <person name="Ohkuma M."/>
        </authorList>
    </citation>
    <scope>NUCLEOTIDE SEQUENCE</scope>
    <source>
        <strain evidence="3">JCM 30078</strain>
    </source>
</reference>
<sequence length="665" mass="74963">MSKKPAMEQAIPRASLTWLLVAQFLVILPHLGHLPLWISALWIACAYWRIQVYRMRARFPSALVKAALMVGTIAGVYLSRGGLVGLDAAVVLLVAAFILKLVEVRTRRDALVLIYLGFFTVLTRYLFDSEILTAAFSLLPVAGLLSALVGLQHSGVVVRPWSTLKLAMTLMLQAVPLMLVLFLFFPRLGPLWSLPQPSERGVTGLSDSMAPGEIAELSRSGGLAFRASFDDPVPARNQLYWRALTFDRFDGRRWTQTPQGFAAASPDWQAVGDPVRYSVIMERSAKPWLFALDVAQSDDDAIRRKSDFRLERTRPVERTFFYRATSWIDARLEPESPSAAVRRALQLPATGEPRARGWAQELRRQYSDDRALAEAVLRQFREQPYVYTLRPPTLEGDAIDAFLFDTRRGFCEHYAGAMTFVLRAANIPARVVTGYQGGELNTAGNYLQVRQFDAHAWVEYWIEGAGWVRADPTFQVAPDRIERGLEEAVSGEQSFLEGDPFSPLRYRHLGWINTLRLQWDELNYGWQRWVLDYQAEQQGSFLQRIMGHSDKTTLIGIVLLGGLVVLGALAIWIIKPWRRRLAPLDRAFSQFERLLQKEGVQRLPAEGPRTYAARAAQALPAAANEIRGFSRAYEQQCYETDDAHTQPLSDALRALRRSLGKGATR</sequence>
<evidence type="ECO:0000313" key="4">
    <source>
        <dbReference type="Proteomes" id="UP000635983"/>
    </source>
</evidence>
<name>A0A917Q0U4_9PSED</name>
<keyword evidence="1" id="KW-0812">Transmembrane</keyword>
<dbReference type="Gene3D" id="3.10.620.30">
    <property type="match status" value="1"/>
</dbReference>
<dbReference type="RefSeq" id="WP_188984966.1">
    <property type="nucleotide sequence ID" value="NZ_BMPO01000009.1"/>
</dbReference>
<dbReference type="SMART" id="SM00460">
    <property type="entry name" value="TGc"/>
    <property type="match status" value="1"/>
</dbReference>
<dbReference type="EMBL" id="BMPO01000009">
    <property type="protein sequence ID" value="GGK05737.1"/>
    <property type="molecule type" value="Genomic_DNA"/>
</dbReference>
<feature type="transmembrane region" description="Helical" evidence="1">
    <location>
        <begin position="163"/>
        <end position="185"/>
    </location>
</feature>
<dbReference type="InterPro" id="IPR002931">
    <property type="entry name" value="Transglutaminase-like"/>
</dbReference>
<dbReference type="InterPro" id="IPR021878">
    <property type="entry name" value="TgpA_N"/>
</dbReference>
<proteinExistence type="predicted"/>
<protein>
    <submittedName>
        <fullName evidence="3">Protein-glutamine gamma-glutamyltransferase</fullName>
    </submittedName>
</protein>
<keyword evidence="1" id="KW-1133">Transmembrane helix</keyword>
<evidence type="ECO:0000256" key="1">
    <source>
        <dbReference type="SAM" id="Phobius"/>
    </source>
</evidence>
<dbReference type="Pfam" id="PF13559">
    <property type="entry name" value="DUF4129"/>
    <property type="match status" value="1"/>
</dbReference>
<feature type="domain" description="Transglutaminase-like" evidence="2">
    <location>
        <begin position="403"/>
        <end position="474"/>
    </location>
</feature>
<dbReference type="PANTHER" id="PTHR42736:SF1">
    <property type="entry name" value="PROTEIN-GLUTAMINE GAMMA-GLUTAMYLTRANSFERASE"/>
    <property type="match status" value="1"/>
</dbReference>
<dbReference type="InterPro" id="IPR038765">
    <property type="entry name" value="Papain-like_cys_pep_sf"/>
</dbReference>
<feature type="transmembrane region" description="Helical" evidence="1">
    <location>
        <begin position="84"/>
        <end position="102"/>
    </location>
</feature>
<feature type="transmembrane region" description="Helical" evidence="1">
    <location>
        <begin position="554"/>
        <end position="574"/>
    </location>
</feature>
<dbReference type="Pfam" id="PF11992">
    <property type="entry name" value="TgpA_N"/>
    <property type="match status" value="1"/>
</dbReference>
<evidence type="ECO:0000259" key="2">
    <source>
        <dbReference type="SMART" id="SM00460"/>
    </source>
</evidence>
<feature type="transmembrane region" description="Helical" evidence="1">
    <location>
        <begin position="34"/>
        <end position="50"/>
    </location>
</feature>
<dbReference type="InterPro" id="IPR025403">
    <property type="entry name" value="TgpA-like_C"/>
</dbReference>